<dbReference type="KEGG" id="psco:LY89DRAFT_739689"/>
<dbReference type="EMBL" id="KQ947428">
    <property type="protein sequence ID" value="KUJ10692.1"/>
    <property type="molecule type" value="Genomic_DNA"/>
</dbReference>
<reference evidence="2 3" key="1">
    <citation type="submission" date="2015-10" db="EMBL/GenBank/DDBJ databases">
        <title>Full genome of DAOMC 229536 Phialocephala scopiformis, a fungal endophyte of spruce producing the potent anti-insectan compound rugulosin.</title>
        <authorList>
            <consortium name="DOE Joint Genome Institute"/>
            <person name="Walker A.K."/>
            <person name="Frasz S.L."/>
            <person name="Seifert K.A."/>
            <person name="Miller J.D."/>
            <person name="Mondo S.J."/>
            <person name="Labutti K."/>
            <person name="Lipzen A."/>
            <person name="Dockter R."/>
            <person name="Kennedy M."/>
            <person name="Grigoriev I.V."/>
            <person name="Spatafora J.W."/>
        </authorList>
    </citation>
    <scope>NUCLEOTIDE SEQUENCE [LARGE SCALE GENOMIC DNA]</scope>
    <source>
        <strain evidence="2 3">CBS 120377</strain>
    </source>
</reference>
<dbReference type="InParanoid" id="A0A194WSU7"/>
<sequence>MRFTLGRKKSAPSPDKEHNTKNWFTTPYYKAVERRPWLLPPHEVAFGYTDDFPPVQSLRVLQHLYNKAAEKVEYTKCVDLDLDWDRLHETSAQLGTRAAQKKQRAVREDEAGDGLPTDILEKIGRYLSQVDLWCLRAVNRRMRYEVIGYNVEVGGRSEFGGPRDCLSFRIRSAVANRPWKMEVCPGVFSPCMRMKLWKRLENDIGTDKAEKLSCWYCVEQHPRWDFEWDSELHGYEGNLIESEDRICWEGYNLLLSRVLSWASLLYRITGKTSGMCGSSGDCTIINLKGVGRILAFDEGRPVNTMGASIFEHSVKVCSTCFMENCLRLHCPMDQRPADCYLCYKIRRVPILSATVFSGLATRTRMPDDGRLELAQKGRCWGAQKLIQSLWNGRISKSLLILDWYDQNLERKSFPAWWKMSADFQPHTKPRFGD</sequence>
<accession>A0A194WSU7</accession>
<dbReference type="CDD" id="cd09917">
    <property type="entry name" value="F-box_SF"/>
    <property type="match status" value="1"/>
</dbReference>
<evidence type="ECO:0000313" key="2">
    <source>
        <dbReference type="EMBL" id="KUJ10692.1"/>
    </source>
</evidence>
<gene>
    <name evidence="2" type="ORF">LY89DRAFT_739689</name>
</gene>
<dbReference type="AlphaFoldDB" id="A0A194WSU7"/>
<dbReference type="Proteomes" id="UP000070700">
    <property type="component" value="Unassembled WGS sequence"/>
</dbReference>
<proteinExistence type="predicted"/>
<dbReference type="RefSeq" id="XP_018065047.1">
    <property type="nucleotide sequence ID" value="XM_018220490.1"/>
</dbReference>
<protein>
    <recommendedName>
        <fullName evidence="4">F-box domain-containing protein</fullName>
    </recommendedName>
</protein>
<dbReference type="GeneID" id="28830216"/>
<organism evidence="2 3">
    <name type="scientific">Mollisia scopiformis</name>
    <name type="common">Conifer needle endophyte fungus</name>
    <name type="synonym">Phialocephala scopiformis</name>
    <dbReference type="NCBI Taxonomy" id="149040"/>
    <lineage>
        <taxon>Eukaryota</taxon>
        <taxon>Fungi</taxon>
        <taxon>Dikarya</taxon>
        <taxon>Ascomycota</taxon>
        <taxon>Pezizomycotina</taxon>
        <taxon>Leotiomycetes</taxon>
        <taxon>Helotiales</taxon>
        <taxon>Mollisiaceae</taxon>
        <taxon>Mollisia</taxon>
    </lineage>
</organism>
<feature type="compositionally biased region" description="Basic residues" evidence="1">
    <location>
        <begin position="1"/>
        <end position="10"/>
    </location>
</feature>
<evidence type="ECO:0008006" key="4">
    <source>
        <dbReference type="Google" id="ProtNLM"/>
    </source>
</evidence>
<evidence type="ECO:0000313" key="3">
    <source>
        <dbReference type="Proteomes" id="UP000070700"/>
    </source>
</evidence>
<evidence type="ECO:0000256" key="1">
    <source>
        <dbReference type="SAM" id="MobiDB-lite"/>
    </source>
</evidence>
<keyword evidence="3" id="KW-1185">Reference proteome</keyword>
<name>A0A194WSU7_MOLSC</name>
<feature type="region of interest" description="Disordered" evidence="1">
    <location>
        <begin position="1"/>
        <end position="20"/>
    </location>
</feature>